<dbReference type="Gene3D" id="3.10.129.10">
    <property type="entry name" value="Hotdog Thioesterase"/>
    <property type="match status" value="1"/>
</dbReference>
<accession>A0A4D7QS69</accession>
<keyword evidence="3" id="KW-1185">Reference proteome</keyword>
<dbReference type="KEGG" id="paqt:E8L99_22320"/>
<dbReference type="RefSeq" id="WP_137101626.1">
    <property type="nucleotide sequence ID" value="NZ_CP039865.1"/>
</dbReference>
<dbReference type="CDD" id="cd03454">
    <property type="entry name" value="YdeM"/>
    <property type="match status" value="1"/>
</dbReference>
<evidence type="ECO:0000259" key="1">
    <source>
        <dbReference type="Pfam" id="PF01575"/>
    </source>
</evidence>
<dbReference type="AlphaFoldDB" id="A0A4D7QS69"/>
<gene>
    <name evidence="2" type="ORF">E8L99_22320</name>
</gene>
<dbReference type="InterPro" id="IPR002539">
    <property type="entry name" value="MaoC-like_dom"/>
</dbReference>
<evidence type="ECO:0000313" key="2">
    <source>
        <dbReference type="EMBL" id="QCK88299.1"/>
    </source>
</evidence>
<dbReference type="EMBL" id="CP039865">
    <property type="protein sequence ID" value="QCK88299.1"/>
    <property type="molecule type" value="Genomic_DNA"/>
</dbReference>
<feature type="domain" description="MaoC-like" evidence="1">
    <location>
        <begin position="23"/>
        <end position="116"/>
    </location>
</feature>
<dbReference type="Proteomes" id="UP000298588">
    <property type="component" value="Chromosome"/>
</dbReference>
<dbReference type="PANTHER" id="PTHR43664">
    <property type="entry name" value="MONOAMINE OXIDASE-RELATED"/>
    <property type="match status" value="1"/>
</dbReference>
<proteinExistence type="predicted"/>
<name>A0A4D7QS69_9HYPH</name>
<dbReference type="InterPro" id="IPR052342">
    <property type="entry name" value="MCH/BMMD"/>
</dbReference>
<dbReference type="PANTHER" id="PTHR43664:SF1">
    <property type="entry name" value="BETA-METHYLMALYL-COA DEHYDRATASE"/>
    <property type="match status" value="1"/>
</dbReference>
<evidence type="ECO:0000313" key="3">
    <source>
        <dbReference type="Proteomes" id="UP000298588"/>
    </source>
</evidence>
<dbReference type="SUPFAM" id="SSF54637">
    <property type="entry name" value="Thioesterase/thiol ester dehydrase-isomerase"/>
    <property type="match status" value="1"/>
</dbReference>
<dbReference type="OrthoDB" id="9797938at2"/>
<dbReference type="InterPro" id="IPR029069">
    <property type="entry name" value="HotDog_dom_sf"/>
</dbReference>
<organism evidence="2 3">
    <name type="scientific">Phreatobacter aquaticus</name>
    <dbReference type="NCBI Taxonomy" id="2570229"/>
    <lineage>
        <taxon>Bacteria</taxon>
        <taxon>Pseudomonadati</taxon>
        <taxon>Pseudomonadota</taxon>
        <taxon>Alphaproteobacteria</taxon>
        <taxon>Hyphomicrobiales</taxon>
        <taxon>Phreatobacteraceae</taxon>
        <taxon>Phreatobacter</taxon>
    </lineage>
</organism>
<protein>
    <submittedName>
        <fullName evidence="2">MaoC family dehydratase</fullName>
    </submittedName>
</protein>
<dbReference type="Pfam" id="PF01575">
    <property type="entry name" value="MaoC_dehydratas"/>
    <property type="match status" value="1"/>
</dbReference>
<sequence length="158" mass="17460">MTSDTPLIAFEDFVPGEISTYGRYAVTREEAIEFSAEFDPQPFHLTDEGGKASLLGALSASGWHSSAMLMRMNCDHFITHSTSMGGPGIEEMKWVKPVFPGDVLSVRRTVLDARVSASKPDRGIVRFRFELLNQNGDVVLIQVNPIFFGRRTAEAAHV</sequence>
<reference evidence="2 3" key="1">
    <citation type="submission" date="2019-04" db="EMBL/GenBank/DDBJ databases">
        <title>Phreatobacter aquaticus sp. nov.</title>
        <authorList>
            <person name="Choi A."/>
            <person name="Baek K."/>
        </authorList>
    </citation>
    <scope>NUCLEOTIDE SEQUENCE [LARGE SCALE GENOMIC DNA]</scope>
    <source>
        <strain evidence="2 3">NMCR1094</strain>
    </source>
</reference>